<feature type="binding site" evidence="9">
    <location>
        <position position="400"/>
    </location>
    <ligand>
        <name>Zn(2+)</name>
        <dbReference type="ChEBI" id="CHEBI:29105"/>
    </ligand>
</feature>
<evidence type="ECO:0000256" key="1">
    <source>
        <dbReference type="ARBA" id="ARBA00004123"/>
    </source>
</evidence>
<keyword evidence="6 8" id="KW-0862">Zinc</keyword>
<gene>
    <name evidence="13" type="ORF">CVIRNUC_004054</name>
</gene>
<evidence type="ECO:0000256" key="7">
    <source>
        <dbReference type="ARBA" id="ARBA00023242"/>
    </source>
</evidence>
<evidence type="ECO:0000256" key="8">
    <source>
        <dbReference type="PIRNR" id="PIRNR037125"/>
    </source>
</evidence>
<sequence length="536" mass="58624">MASWASIATKDPQLPAEPSETAISTVQESCAVIDTNALIDGSQLQTYGEQLATIPEVLKEVRDKKTREYLERLPFQLQSMEPSPVSLRAVMAFARDVGELQSLSGVDLKLIALAHTLERAAHGDMHLRSSAPTPKVHAKVQKSAGKLPGWGTEGADWDALDQATGDQPTEEAQESRIKADVQELHNSSAPASENTELEGGQVEEGLGDGAIPGELRGTSNADDGEWEVAASSHNAARRKKRKQARRAARVAATQQAAQAGQGTGAHHHLEGAADGGDSDDWETDGEHSLEDEASDDHKVAAYAHKGKGLDGGEHLSEEEDEEQEDEDEDEDVDENEEEEDVDGKEEASGTDAGAEESRVCIVTADYAMQNVALQMGLRLVAPDGKRIWQTRRWALRCTACFQVCKEAGRLFCSKCGNAALQKVEVLVGSDGAQQYGVRKKHIIRGTRFPLPKPHGGKNSKDPILREDVLLQRIPQLRYQAKKEGTDPFAPEFGIETWHQRHDDLPPHVKAAAASLSMWKVKNPNERKHVRTNRRRK</sequence>
<dbReference type="InterPro" id="IPR014881">
    <property type="entry name" value="NOB1_Zn-bd"/>
</dbReference>
<dbReference type="CDD" id="cd09876">
    <property type="entry name" value="PIN_Nob1-like"/>
    <property type="match status" value="1"/>
</dbReference>
<dbReference type="GO" id="GO:0030688">
    <property type="term" value="C:preribosome, small subunit precursor"/>
    <property type="evidence" value="ECO:0007669"/>
    <property type="project" value="TreeGrafter"/>
</dbReference>
<dbReference type="GO" id="GO:0030490">
    <property type="term" value="P:maturation of SSU-rRNA"/>
    <property type="evidence" value="ECO:0007669"/>
    <property type="project" value="TreeGrafter"/>
</dbReference>
<feature type="binding site" evidence="9">
    <location>
        <position position="412"/>
    </location>
    <ligand>
        <name>Zn(2+)</name>
        <dbReference type="ChEBI" id="CHEBI:29105"/>
    </ligand>
</feature>
<evidence type="ECO:0000259" key="11">
    <source>
        <dbReference type="Pfam" id="PF08772"/>
    </source>
</evidence>
<keyword evidence="3" id="KW-0540">Nuclease</keyword>
<feature type="region of interest" description="Disordered" evidence="10">
    <location>
        <begin position="126"/>
        <end position="355"/>
    </location>
</feature>
<feature type="compositionally biased region" description="Low complexity" evidence="10">
    <location>
        <begin position="249"/>
        <end position="260"/>
    </location>
</feature>
<feature type="domain" description="Nin one binding (NOB1) Zn-ribbon-like" evidence="11">
    <location>
        <begin position="387"/>
        <end position="456"/>
    </location>
</feature>
<keyword evidence="14" id="KW-1185">Reference proteome</keyword>
<name>A0AAV1I1E4_9CHLO</name>
<evidence type="ECO:0000256" key="10">
    <source>
        <dbReference type="SAM" id="MobiDB-lite"/>
    </source>
</evidence>
<feature type="domain" description="Ribonuclease PIN" evidence="12">
    <location>
        <begin position="32"/>
        <end position="117"/>
    </location>
</feature>
<dbReference type="GO" id="GO:0004521">
    <property type="term" value="F:RNA endonuclease activity"/>
    <property type="evidence" value="ECO:0007669"/>
    <property type="project" value="UniProtKB-UniRule"/>
</dbReference>
<evidence type="ECO:0008006" key="15">
    <source>
        <dbReference type="Google" id="ProtNLM"/>
    </source>
</evidence>
<dbReference type="SUPFAM" id="SSF144206">
    <property type="entry name" value="NOB1 zinc finger-like"/>
    <property type="match status" value="1"/>
</dbReference>
<comment type="caution">
    <text evidence="13">The sequence shown here is derived from an EMBL/GenBank/DDBJ whole genome shotgun (WGS) entry which is preliminary data.</text>
</comment>
<keyword evidence="5" id="KW-0378">Hydrolase</keyword>
<dbReference type="PIRSF" id="PIRSF037125">
    <property type="entry name" value="D-site_20S_pre-rRNA_nuclease"/>
    <property type="match status" value="1"/>
</dbReference>
<proteinExistence type="inferred from homology"/>
<evidence type="ECO:0000256" key="6">
    <source>
        <dbReference type="ARBA" id="ARBA00022833"/>
    </source>
</evidence>
<dbReference type="GO" id="GO:0016787">
    <property type="term" value="F:hydrolase activity"/>
    <property type="evidence" value="ECO:0007669"/>
    <property type="project" value="UniProtKB-KW"/>
</dbReference>
<dbReference type="GO" id="GO:0031981">
    <property type="term" value="C:nuclear lumen"/>
    <property type="evidence" value="ECO:0007669"/>
    <property type="project" value="UniProtKB-ARBA"/>
</dbReference>
<feature type="region of interest" description="Disordered" evidence="10">
    <location>
        <begin position="1"/>
        <end position="20"/>
    </location>
</feature>
<dbReference type="InterPro" id="IPR036283">
    <property type="entry name" value="NOB1_Zf-like_sf"/>
</dbReference>
<organism evidence="13 14">
    <name type="scientific">Coccomyxa viridis</name>
    <dbReference type="NCBI Taxonomy" id="1274662"/>
    <lineage>
        <taxon>Eukaryota</taxon>
        <taxon>Viridiplantae</taxon>
        <taxon>Chlorophyta</taxon>
        <taxon>core chlorophytes</taxon>
        <taxon>Trebouxiophyceae</taxon>
        <taxon>Trebouxiophyceae incertae sedis</taxon>
        <taxon>Coccomyxaceae</taxon>
        <taxon>Coccomyxa</taxon>
    </lineage>
</organism>
<dbReference type="PANTHER" id="PTHR12814">
    <property type="entry name" value="RNA-BINDING PROTEIN NOB1"/>
    <property type="match status" value="1"/>
</dbReference>
<feature type="compositionally biased region" description="Acidic residues" evidence="10">
    <location>
        <begin position="316"/>
        <end position="343"/>
    </location>
</feature>
<dbReference type="InterPro" id="IPR039907">
    <property type="entry name" value="NOB1"/>
</dbReference>
<dbReference type="GO" id="GO:0005737">
    <property type="term" value="C:cytoplasm"/>
    <property type="evidence" value="ECO:0007669"/>
    <property type="project" value="UniProtKB-ARBA"/>
</dbReference>
<dbReference type="Gene3D" id="3.40.50.1010">
    <property type="entry name" value="5'-nuclease"/>
    <property type="match status" value="1"/>
</dbReference>
<dbReference type="Proteomes" id="UP001314263">
    <property type="component" value="Unassembled WGS sequence"/>
</dbReference>
<dbReference type="Pfam" id="PF17146">
    <property type="entry name" value="PIN_6"/>
    <property type="match status" value="1"/>
</dbReference>
<keyword evidence="7 8" id="KW-0539">Nucleus</keyword>
<feature type="compositionally biased region" description="Basic and acidic residues" evidence="10">
    <location>
        <begin position="284"/>
        <end position="299"/>
    </location>
</feature>
<keyword evidence="4 8" id="KW-0479">Metal-binding</keyword>
<evidence type="ECO:0000256" key="5">
    <source>
        <dbReference type="ARBA" id="ARBA00022801"/>
    </source>
</evidence>
<comment type="similarity">
    <text evidence="2 8">Belongs to the NOB1 family.</text>
</comment>
<dbReference type="Pfam" id="PF08772">
    <property type="entry name" value="Zn_ribbon_NOB1"/>
    <property type="match status" value="1"/>
</dbReference>
<feature type="compositionally biased region" description="Polar residues" evidence="10">
    <location>
        <begin position="184"/>
        <end position="194"/>
    </location>
</feature>
<comment type="subcellular location">
    <subcellularLocation>
        <location evidence="1">Nucleus</location>
    </subcellularLocation>
</comment>
<accession>A0AAV1I1E4</accession>
<evidence type="ECO:0000256" key="4">
    <source>
        <dbReference type="ARBA" id="ARBA00022723"/>
    </source>
</evidence>
<feature type="compositionally biased region" description="Basic and acidic residues" evidence="10">
    <location>
        <begin position="173"/>
        <end position="183"/>
    </location>
</feature>
<dbReference type="GO" id="GO:0046872">
    <property type="term" value="F:metal ion binding"/>
    <property type="evidence" value="ECO:0007669"/>
    <property type="project" value="UniProtKB-UniRule"/>
</dbReference>
<evidence type="ECO:0000259" key="12">
    <source>
        <dbReference type="Pfam" id="PF17146"/>
    </source>
</evidence>
<protein>
    <recommendedName>
        <fullName evidence="15">RNA-binding protein NOB1</fullName>
    </recommendedName>
</protein>
<evidence type="ECO:0000256" key="3">
    <source>
        <dbReference type="ARBA" id="ARBA00022722"/>
    </source>
</evidence>
<dbReference type="FunFam" id="3.40.50.1010:FF:000020">
    <property type="entry name" value="20S-pre-rRNA D-site endonuclease NOB1"/>
    <property type="match status" value="1"/>
</dbReference>
<evidence type="ECO:0000313" key="13">
    <source>
        <dbReference type="EMBL" id="CAK0773336.1"/>
    </source>
</evidence>
<dbReference type="InterPro" id="IPR017117">
    <property type="entry name" value="Nob1_euk"/>
</dbReference>
<dbReference type="AlphaFoldDB" id="A0AAV1I1E4"/>
<dbReference type="PANTHER" id="PTHR12814:SF2">
    <property type="entry name" value="RNA-BINDING PROTEIN NOB1"/>
    <property type="match status" value="1"/>
</dbReference>
<feature type="compositionally biased region" description="Basic residues" evidence="10">
    <location>
        <begin position="235"/>
        <end position="248"/>
    </location>
</feature>
<feature type="binding site" evidence="9">
    <location>
        <position position="415"/>
    </location>
    <ligand>
        <name>Zn(2+)</name>
        <dbReference type="ChEBI" id="CHEBI:29105"/>
    </ligand>
</feature>
<feature type="binding site" evidence="9">
    <location>
        <position position="397"/>
    </location>
    <ligand>
        <name>Zn(2+)</name>
        <dbReference type="ChEBI" id="CHEBI:29105"/>
    </ligand>
</feature>
<reference evidence="13 14" key="1">
    <citation type="submission" date="2023-10" db="EMBL/GenBank/DDBJ databases">
        <authorList>
            <person name="Maclean D."/>
            <person name="Macfadyen A."/>
        </authorList>
    </citation>
    <scope>NUCLEOTIDE SEQUENCE [LARGE SCALE GENOMIC DNA]</scope>
</reference>
<dbReference type="Gene3D" id="6.20.210.10">
    <property type="entry name" value="Nin one binding (NOB1), Zn-ribbon-like"/>
    <property type="match status" value="1"/>
</dbReference>
<evidence type="ECO:0000256" key="2">
    <source>
        <dbReference type="ARBA" id="ARBA00005858"/>
    </source>
</evidence>
<evidence type="ECO:0000256" key="9">
    <source>
        <dbReference type="PIRSR" id="PIRSR037125-1"/>
    </source>
</evidence>
<evidence type="ECO:0000313" key="14">
    <source>
        <dbReference type="Proteomes" id="UP001314263"/>
    </source>
</evidence>
<dbReference type="EMBL" id="CAUYUE010000005">
    <property type="protein sequence ID" value="CAK0773336.1"/>
    <property type="molecule type" value="Genomic_DNA"/>
</dbReference>
<dbReference type="InterPro" id="IPR033411">
    <property type="entry name" value="Ribonuclease_PIN"/>
</dbReference>